<evidence type="ECO:0000259" key="19">
    <source>
        <dbReference type="Pfam" id="PF01266"/>
    </source>
</evidence>
<comment type="catalytic activity">
    <reaction evidence="15">
        <text>an alpha-D-Man-(1-&gt;2)-alpha-D-Man-(1-&gt;2)-alpha-D-Man-(1-&gt;3)-[alpha-D-Man-(1-&gt;6)]-beta-D-Man-(1-&gt;4)-beta-D-GlcNAc-(1-&gt;4)-alpha-D-GlcNAc-diphospho-di-trans,poly-cis-dolichol + a di-trans,poly-cis-dolichyl beta-D-mannosyl phosphate = an alpha-D-Man-(1-&gt;2)-alpha-D-Man-(1-&gt;2)-alpha-D-Man-(1-&gt;3)-[alpha-D-Man-(1-&gt;3)-alpha-D-Man-(1-&gt;6)]-beta-D-Man-(1-&gt;4)-beta-D-GlcNAc-(1-&gt;4)-alpha-D-GlcNAc-diphospho-di-trans,poly-cis-dolichol + a di-trans,poly-cis-dolichyl phosphate + H(+)</text>
        <dbReference type="Rhea" id="RHEA:29527"/>
        <dbReference type="Rhea" id="RHEA-COMP:19498"/>
        <dbReference type="Rhea" id="RHEA-COMP:19501"/>
        <dbReference type="Rhea" id="RHEA-COMP:19516"/>
        <dbReference type="Rhea" id="RHEA-COMP:19517"/>
        <dbReference type="ChEBI" id="CHEBI:15378"/>
        <dbReference type="ChEBI" id="CHEBI:57683"/>
        <dbReference type="ChEBI" id="CHEBI:58211"/>
        <dbReference type="ChEBI" id="CHEBI:132515"/>
        <dbReference type="ChEBI" id="CHEBI:132516"/>
        <dbReference type="EC" id="2.4.1.258"/>
    </reaction>
    <physiologicalReaction direction="left-to-right" evidence="15">
        <dbReference type="Rhea" id="RHEA:29528"/>
    </physiologicalReaction>
</comment>
<evidence type="ECO:0000256" key="9">
    <source>
        <dbReference type="ARBA" id="ARBA00022989"/>
    </source>
</evidence>
<keyword evidence="7 18" id="KW-0812">Transmembrane</keyword>
<evidence type="ECO:0000256" key="4">
    <source>
        <dbReference type="ARBA" id="ARBA00015561"/>
    </source>
</evidence>
<dbReference type="GO" id="GO:0003884">
    <property type="term" value="F:D-amino-acid oxidase activity"/>
    <property type="evidence" value="ECO:0007669"/>
    <property type="project" value="InterPro"/>
</dbReference>
<keyword evidence="9 18" id="KW-1133">Transmembrane helix</keyword>
<dbReference type="Pfam" id="PF05208">
    <property type="entry name" value="ALG3"/>
    <property type="match status" value="1"/>
</dbReference>
<dbReference type="Gene3D" id="3.30.9.10">
    <property type="entry name" value="D-Amino Acid Oxidase, subunit A, domain 2"/>
    <property type="match status" value="1"/>
</dbReference>
<feature type="domain" description="FAD dependent oxidoreductase" evidence="19">
    <location>
        <begin position="105"/>
        <end position="456"/>
    </location>
</feature>
<dbReference type="EC" id="2.4.1.258" evidence="3"/>
<feature type="compositionally biased region" description="Low complexity" evidence="17">
    <location>
        <begin position="868"/>
        <end position="880"/>
    </location>
</feature>
<evidence type="ECO:0000256" key="7">
    <source>
        <dbReference type="ARBA" id="ARBA00022692"/>
    </source>
</evidence>
<dbReference type="GO" id="GO:0005789">
    <property type="term" value="C:endoplasmic reticulum membrane"/>
    <property type="evidence" value="ECO:0007669"/>
    <property type="project" value="UniProtKB-SubCell"/>
</dbReference>
<dbReference type="InterPro" id="IPR007873">
    <property type="entry name" value="Glycosyltransferase_ALG3"/>
</dbReference>
<evidence type="ECO:0000256" key="3">
    <source>
        <dbReference type="ARBA" id="ARBA00011964"/>
    </source>
</evidence>
<dbReference type="GO" id="GO:0052925">
    <property type="term" value="F:dol-P-Man:Man(5)GlcNAc(2)-PP-Dol alpha-1,3-mannosyltransferase activity"/>
    <property type="evidence" value="ECO:0007669"/>
    <property type="project" value="UniProtKB-EC"/>
</dbReference>
<keyword evidence="10 18" id="KW-0472">Membrane</keyword>
<feature type="transmembrane region" description="Helical" evidence="18">
    <location>
        <begin position="779"/>
        <end position="800"/>
    </location>
</feature>
<name>A0AAD9SQ39_PHOAM</name>
<feature type="region of interest" description="Disordered" evidence="17">
    <location>
        <begin position="868"/>
        <end position="890"/>
    </location>
</feature>
<evidence type="ECO:0000256" key="2">
    <source>
        <dbReference type="ARBA" id="ARBA00004922"/>
    </source>
</evidence>
<dbReference type="InterPro" id="IPR006181">
    <property type="entry name" value="D-amino_acid_oxidase_CS"/>
</dbReference>
<dbReference type="Pfam" id="PF01266">
    <property type="entry name" value="DAO"/>
    <property type="match status" value="1"/>
</dbReference>
<reference evidence="20" key="1">
    <citation type="submission" date="2023-06" db="EMBL/GenBank/DDBJ databases">
        <authorList>
            <person name="Noh H."/>
        </authorList>
    </citation>
    <scope>NUCLEOTIDE SEQUENCE</scope>
    <source>
        <strain evidence="20">DUCC20226</strain>
    </source>
</reference>
<dbReference type="PANTHER" id="PTHR12646:SF0">
    <property type="entry name" value="DOL-P-MAN:MAN(5)GLCNAC(2)-PP-DOL ALPHA-1,3-MANNOSYLTRANSFERASE"/>
    <property type="match status" value="1"/>
</dbReference>
<evidence type="ECO:0000313" key="21">
    <source>
        <dbReference type="Proteomes" id="UP001265746"/>
    </source>
</evidence>
<feature type="transmembrane region" description="Helical" evidence="18">
    <location>
        <begin position="667"/>
        <end position="685"/>
    </location>
</feature>
<gene>
    <name evidence="20" type="ORF">N8I77_001049</name>
</gene>
<feature type="region of interest" description="Disordered" evidence="17">
    <location>
        <begin position="178"/>
        <end position="216"/>
    </location>
</feature>
<evidence type="ECO:0000256" key="6">
    <source>
        <dbReference type="ARBA" id="ARBA00022679"/>
    </source>
</evidence>
<evidence type="ECO:0000256" key="8">
    <source>
        <dbReference type="ARBA" id="ARBA00022824"/>
    </source>
</evidence>
<keyword evidence="21" id="KW-1185">Reference proteome</keyword>
<evidence type="ECO:0000313" key="20">
    <source>
        <dbReference type="EMBL" id="KAK2614201.1"/>
    </source>
</evidence>
<feature type="compositionally biased region" description="Polar residues" evidence="17">
    <location>
        <begin position="188"/>
        <end position="198"/>
    </location>
</feature>
<dbReference type="SUPFAM" id="SSF54373">
    <property type="entry name" value="FAD-linked reductases, C-terminal domain"/>
    <property type="match status" value="1"/>
</dbReference>
<feature type="transmembrane region" description="Helical" evidence="18">
    <location>
        <begin position="842"/>
        <end position="861"/>
    </location>
</feature>
<comment type="caution">
    <text evidence="20">The sequence shown here is derived from an EMBL/GenBank/DDBJ whole genome shotgun (WGS) entry which is preliminary data.</text>
</comment>
<proteinExistence type="inferred from homology"/>
<keyword evidence="6" id="KW-0808">Transferase</keyword>
<evidence type="ECO:0000256" key="16">
    <source>
        <dbReference type="ARBA" id="ARBA00093457"/>
    </source>
</evidence>
<dbReference type="Gene3D" id="3.40.50.720">
    <property type="entry name" value="NAD(P)-binding Rossmann-like Domain"/>
    <property type="match status" value="1"/>
</dbReference>
<keyword evidence="8" id="KW-0256">Endoplasmic reticulum</keyword>
<evidence type="ECO:0000256" key="17">
    <source>
        <dbReference type="SAM" id="MobiDB-lite"/>
    </source>
</evidence>
<comment type="function">
    <text evidence="14">Dol-P-Man:Man(5)GlcNAc(2)-PP-Dol alpha-1,3-mannosyltransferase that operates in the biosynthetic pathway of dolichol-linked oligosaccharides, the glycan precursors employed in protein asparagine (N)-glycosylation. The assembly of dolichol-linked oligosaccharides begins on the cytosolic side of the endoplasmic reticulum membrane and finishes in its lumen. The sequential addition of sugars to dolichol pyrophosphate produces dolichol-linked oligosaccharides containing fourteen sugars, including two GlcNAcs, nine mannoses and three glucoses. Once assembled, the oligosaccharide is transferred from the lipid to nascent proteins by oligosaccharyltransferases. In the lumen of the endoplasmic reticulum, adds the first dolichyl beta-D-mannosyl phosphate derived mannose in an alpha-1,3 linkage to Man(5)GlcNAc(2)-PP-dolichol to produce Man(6)GlcNAc(2)-PP-dolichol.</text>
</comment>
<dbReference type="EMBL" id="JAUJFL010000001">
    <property type="protein sequence ID" value="KAK2614201.1"/>
    <property type="molecule type" value="Genomic_DNA"/>
</dbReference>
<protein>
    <recommendedName>
        <fullName evidence="4">Dol-P-Man:Man(5)GlcNAc(2)-PP-Dol alpha-1,3-mannosyltransferase</fullName>
        <ecNumber evidence="3">2.4.1.258</ecNumber>
    </recommendedName>
    <alternativeName>
        <fullName evidence="13">Asparagine-linked glycosylation protein 6</fullName>
    </alternativeName>
    <alternativeName>
        <fullName evidence="12">Dol-P-Man-dependent alpha(1-3)-mannosyltransferase</fullName>
    </alternativeName>
    <alternativeName>
        <fullName evidence="11">Dolichyl-P-Man:Man(5)GlcNAc(2)-PP-dolichyl mannosyltransferase</fullName>
    </alternativeName>
</protein>
<dbReference type="PANTHER" id="PTHR12646">
    <property type="entry name" value="NOT56 - RELATED"/>
    <property type="match status" value="1"/>
</dbReference>
<sequence>MASSYPVRSSPKVLSTESFLGGHILRCESWSDAECARDSVAGLKRERPILAPSGDHRLRFRMRGRGAGAFSGHPNDFAGYFHLCAEFLIKLLIYIQICLKLSWSGLTSALLLAKEKGNNVTVVAKHMPGDYDIQYTSPWAGANYLPMSTQENSRWERRTWPELKRLAAEVPEAGIHFQSEEAREAVQDETTLTYSSSGPRHAQRQRPRSNNAKNGLGDALFDENPWYTTFLDYRKMKPGDLPPGMAYGHEFGSVCINTAIYLPWLVGQCRKHGVDLKRASLNHISEASSLGHSGKADIIVNCTGLMASKLGGVMDSKVMPARGQIVVVRNVSPQMIATSSTEDSPDELIYAMTRAAGGGTILGGTYQKGNWDPNPDPNIAARIMQRAVDLYPDIAGGKGVKGLDIIRHGVGLRPYREGGVRLEKERIDGTWVVHNYGHAGWGYQGSYGTAERVVELVESCTMATNQDPLYLQVLRFAQDVATGRHWLSRLIPPTLLLLDAALCVLVIAKVAYTEIDWTAYMEQVQLFLDGERDYTKIEGGTGPLVYPAAHVYIYTGLYYLTNHGKDILLAQQLFAGLYLVNLAVAPPYVFPLLILSKRLHSIFMLRCFNDCFAVFFLWFSILLFQHRQWFAGGLVYSFGLGVKMTLLLVLPVVGILVFFAKGVIGTIALGGLMASLQVQLAAPFLRHPGAYFGRAFEFSRQFLFKWTVNWRFVGEEAFLSRAFSTSLLVLHISVLLTFIFTRWLPPTGKSLGDVLHATFSRDGHGRNWQALFQRFTPRYILTTVLTANIIGLLFARSLHYQFYSYLAWSTPYLLWRGGLHPVLQYVLWALQEWAWNVFPSTPASSAVVVSVMAITVAAVWFGTSDDATSSAAAKSSTDNAGAPTRSIRKP</sequence>
<dbReference type="InterPro" id="IPR006076">
    <property type="entry name" value="FAD-dep_OxRdtase"/>
</dbReference>
<comment type="pathway">
    <text evidence="2">Protein modification; protein glycosylation.</text>
</comment>
<feature type="transmembrane region" description="Helical" evidence="18">
    <location>
        <begin position="573"/>
        <end position="595"/>
    </location>
</feature>
<evidence type="ECO:0000256" key="14">
    <source>
        <dbReference type="ARBA" id="ARBA00044743"/>
    </source>
</evidence>
<feature type="transmembrane region" description="Helical" evidence="18">
    <location>
        <begin position="636"/>
        <end position="660"/>
    </location>
</feature>
<comment type="subcellular location">
    <subcellularLocation>
        <location evidence="1">Endoplasmic reticulum membrane</location>
        <topology evidence="1">Multi-pass membrane protein</topology>
    </subcellularLocation>
</comment>
<dbReference type="Proteomes" id="UP001265746">
    <property type="component" value="Unassembled WGS sequence"/>
</dbReference>
<dbReference type="SUPFAM" id="SSF51971">
    <property type="entry name" value="Nucleotide-binding domain"/>
    <property type="match status" value="1"/>
</dbReference>
<accession>A0AAD9SQ39</accession>
<dbReference type="AlphaFoldDB" id="A0AAD9SQ39"/>
<evidence type="ECO:0000256" key="11">
    <source>
        <dbReference type="ARBA" id="ARBA00030065"/>
    </source>
</evidence>
<evidence type="ECO:0000256" key="15">
    <source>
        <dbReference type="ARBA" id="ARBA00049506"/>
    </source>
</evidence>
<dbReference type="PROSITE" id="PS00677">
    <property type="entry name" value="DAO"/>
    <property type="match status" value="1"/>
</dbReference>
<organism evidence="20 21">
    <name type="scientific">Phomopsis amygdali</name>
    <name type="common">Fusicoccum amygdali</name>
    <dbReference type="NCBI Taxonomy" id="1214568"/>
    <lineage>
        <taxon>Eukaryota</taxon>
        <taxon>Fungi</taxon>
        <taxon>Dikarya</taxon>
        <taxon>Ascomycota</taxon>
        <taxon>Pezizomycotina</taxon>
        <taxon>Sordariomycetes</taxon>
        <taxon>Sordariomycetidae</taxon>
        <taxon>Diaporthales</taxon>
        <taxon>Diaporthaceae</taxon>
        <taxon>Diaporthe</taxon>
    </lineage>
</organism>
<evidence type="ECO:0000256" key="13">
    <source>
        <dbReference type="ARBA" id="ARBA00030742"/>
    </source>
</evidence>
<evidence type="ECO:0000256" key="5">
    <source>
        <dbReference type="ARBA" id="ARBA00022676"/>
    </source>
</evidence>
<evidence type="ECO:0000256" key="10">
    <source>
        <dbReference type="ARBA" id="ARBA00023136"/>
    </source>
</evidence>
<keyword evidence="5" id="KW-0328">Glycosyltransferase</keyword>
<evidence type="ECO:0000256" key="18">
    <source>
        <dbReference type="SAM" id="Phobius"/>
    </source>
</evidence>
<feature type="transmembrane region" description="Helical" evidence="18">
    <location>
        <begin position="607"/>
        <end position="624"/>
    </location>
</feature>
<evidence type="ECO:0000256" key="12">
    <source>
        <dbReference type="ARBA" id="ARBA00030368"/>
    </source>
</evidence>
<comment type="similarity">
    <text evidence="16">Belongs to the glycosyltransferase ALG3 family.</text>
</comment>
<feature type="transmembrane region" description="Helical" evidence="18">
    <location>
        <begin position="718"/>
        <end position="740"/>
    </location>
</feature>
<evidence type="ECO:0000256" key="1">
    <source>
        <dbReference type="ARBA" id="ARBA00004477"/>
    </source>
</evidence>